<dbReference type="EMBL" id="LT828648">
    <property type="protein sequence ID" value="SLM47487.1"/>
    <property type="molecule type" value="Genomic_DNA"/>
</dbReference>
<dbReference type="STRING" id="1325564.NSJP_1315"/>
<proteinExistence type="predicted"/>
<reference evidence="1 2" key="1">
    <citation type="submission" date="2017-03" db="EMBL/GenBank/DDBJ databases">
        <authorList>
            <person name="Afonso C.L."/>
            <person name="Miller P.J."/>
            <person name="Scott M.A."/>
            <person name="Spackman E."/>
            <person name="Goraichik I."/>
            <person name="Dimitrov K.M."/>
            <person name="Suarez D.L."/>
            <person name="Swayne D.E."/>
        </authorList>
    </citation>
    <scope>NUCLEOTIDE SEQUENCE [LARGE SCALE GENOMIC DNA]</scope>
    <source>
        <strain evidence="1">Genome sequencing of Nitrospira japonica strain NJ11</strain>
    </source>
</reference>
<organism evidence="1 2">
    <name type="scientific">Nitrospira japonica</name>
    <dbReference type="NCBI Taxonomy" id="1325564"/>
    <lineage>
        <taxon>Bacteria</taxon>
        <taxon>Pseudomonadati</taxon>
        <taxon>Nitrospirota</taxon>
        <taxon>Nitrospiria</taxon>
        <taxon>Nitrospirales</taxon>
        <taxon>Nitrospiraceae</taxon>
        <taxon>Nitrospira</taxon>
    </lineage>
</organism>
<keyword evidence="2" id="KW-1185">Reference proteome</keyword>
<accession>A0A1W1I398</accession>
<gene>
    <name evidence="1" type="ORF">NSJP_1315</name>
</gene>
<dbReference type="KEGG" id="nja:NSJP_1315"/>
<sequence>MIRKVCTESIRDVRARFYRTARSLTRILGSSYNAAPSGLHGYVSRFDDYGRLTWTRDETAVTRAPLSGALNMPVNEAVESLRTRRTSL</sequence>
<evidence type="ECO:0000313" key="1">
    <source>
        <dbReference type="EMBL" id="SLM47487.1"/>
    </source>
</evidence>
<dbReference type="AlphaFoldDB" id="A0A1W1I398"/>
<dbReference type="Proteomes" id="UP000192042">
    <property type="component" value="Chromosome I"/>
</dbReference>
<name>A0A1W1I398_9BACT</name>
<evidence type="ECO:0000313" key="2">
    <source>
        <dbReference type="Proteomes" id="UP000192042"/>
    </source>
</evidence>
<protein>
    <submittedName>
        <fullName evidence="1">Uncharacterized protein</fullName>
    </submittedName>
</protein>